<dbReference type="InterPro" id="IPR007343">
    <property type="entry name" value="Uncharacterised_pept_Zn_put"/>
</dbReference>
<protein>
    <submittedName>
        <fullName evidence="6">Metalloprotease</fullName>
    </submittedName>
</protein>
<evidence type="ECO:0000256" key="3">
    <source>
        <dbReference type="ARBA" id="ARBA00022989"/>
    </source>
</evidence>
<evidence type="ECO:0000256" key="4">
    <source>
        <dbReference type="ARBA" id="ARBA00023136"/>
    </source>
</evidence>
<gene>
    <name evidence="6" type="ORF">GS398_19875</name>
</gene>
<comment type="subcellular location">
    <subcellularLocation>
        <location evidence="1">Membrane</location>
        <topology evidence="1">Single-pass membrane protein</topology>
    </subcellularLocation>
</comment>
<organism evidence="6 7">
    <name type="scientific">Hufsiella ginkgonis</name>
    <dbReference type="NCBI Taxonomy" id="2695274"/>
    <lineage>
        <taxon>Bacteria</taxon>
        <taxon>Pseudomonadati</taxon>
        <taxon>Bacteroidota</taxon>
        <taxon>Sphingobacteriia</taxon>
        <taxon>Sphingobacteriales</taxon>
        <taxon>Sphingobacteriaceae</taxon>
        <taxon>Hufsiella</taxon>
    </lineage>
</organism>
<dbReference type="AlphaFoldDB" id="A0A7K1Y3E9"/>
<dbReference type="PANTHER" id="PTHR30168">
    <property type="entry name" value="PUTATIVE MEMBRANE PROTEIN YPFJ"/>
    <property type="match status" value="1"/>
</dbReference>
<dbReference type="PANTHER" id="PTHR30168:SF0">
    <property type="entry name" value="INNER MEMBRANE PROTEIN"/>
    <property type="match status" value="1"/>
</dbReference>
<evidence type="ECO:0000313" key="6">
    <source>
        <dbReference type="EMBL" id="MXV17569.1"/>
    </source>
</evidence>
<keyword evidence="2 5" id="KW-0812">Transmembrane</keyword>
<dbReference type="GO" id="GO:0008237">
    <property type="term" value="F:metallopeptidase activity"/>
    <property type="evidence" value="ECO:0007669"/>
    <property type="project" value="UniProtKB-KW"/>
</dbReference>
<sequence length="275" mass="30069">MRWLGNGSGNIEDRRSGGGGKFALGGGAAVIALILGLIFGKDPGQIMEQIQGSGTEQAEASAPVIDKEYQFVSQVLGYTEEVWTEIFRENGSAYEKPTVVLFRNSTQAACGFASSATGPFYCPADSKVYLDYSFFNELSERFGAGGDFANAYVIAHEVGHHVQHLMGTTDKVDALRSRLSETEYNKLSVKLELQADFYAGVWAHHAQQKWNILEAGDIEEALNAANAIGDDRLQKQSGGQVTPDSFTHGTSAQRVYWFRKGFETGDIKQGDTFRE</sequence>
<reference evidence="6 7" key="1">
    <citation type="submission" date="2019-11" db="EMBL/GenBank/DDBJ databases">
        <title>Pedobacter sp. HMF7056 Genome sequencing and assembly.</title>
        <authorList>
            <person name="Kang H."/>
            <person name="Kim H."/>
            <person name="Joh K."/>
        </authorList>
    </citation>
    <scope>NUCLEOTIDE SEQUENCE [LARGE SCALE GENOMIC DNA]</scope>
    <source>
        <strain evidence="6 7">HMF7056</strain>
    </source>
</reference>
<proteinExistence type="predicted"/>
<feature type="transmembrane region" description="Helical" evidence="5">
    <location>
        <begin position="22"/>
        <end position="40"/>
    </location>
</feature>
<evidence type="ECO:0000313" key="7">
    <source>
        <dbReference type="Proteomes" id="UP000451233"/>
    </source>
</evidence>
<dbReference type="EMBL" id="WVHS01000005">
    <property type="protein sequence ID" value="MXV17569.1"/>
    <property type="molecule type" value="Genomic_DNA"/>
</dbReference>
<dbReference type="Proteomes" id="UP000451233">
    <property type="component" value="Unassembled WGS sequence"/>
</dbReference>
<keyword evidence="6" id="KW-0378">Hydrolase</keyword>
<evidence type="ECO:0000256" key="2">
    <source>
        <dbReference type="ARBA" id="ARBA00022692"/>
    </source>
</evidence>
<keyword evidence="7" id="KW-1185">Reference proteome</keyword>
<evidence type="ECO:0000256" key="1">
    <source>
        <dbReference type="ARBA" id="ARBA00004167"/>
    </source>
</evidence>
<dbReference type="RefSeq" id="WP_160908562.1">
    <property type="nucleotide sequence ID" value="NZ_WVHS01000005.1"/>
</dbReference>
<keyword evidence="4 5" id="KW-0472">Membrane</keyword>
<evidence type="ECO:0000256" key="5">
    <source>
        <dbReference type="SAM" id="Phobius"/>
    </source>
</evidence>
<name>A0A7K1Y3E9_9SPHI</name>
<keyword evidence="6" id="KW-0645">Protease</keyword>
<comment type="caution">
    <text evidence="6">The sequence shown here is derived from an EMBL/GenBank/DDBJ whole genome shotgun (WGS) entry which is preliminary data.</text>
</comment>
<keyword evidence="6" id="KW-0482">Metalloprotease</keyword>
<keyword evidence="3 5" id="KW-1133">Transmembrane helix</keyword>
<accession>A0A7K1Y3E9</accession>
<dbReference type="Pfam" id="PF04228">
    <property type="entry name" value="Zn_peptidase"/>
    <property type="match status" value="1"/>
</dbReference>
<dbReference type="GO" id="GO:0006508">
    <property type="term" value="P:proteolysis"/>
    <property type="evidence" value="ECO:0007669"/>
    <property type="project" value="UniProtKB-KW"/>
</dbReference>
<dbReference type="GO" id="GO:0016020">
    <property type="term" value="C:membrane"/>
    <property type="evidence" value="ECO:0007669"/>
    <property type="project" value="UniProtKB-SubCell"/>
</dbReference>